<dbReference type="PANTHER" id="PTHR33112:SF1">
    <property type="entry name" value="HETEROKARYON INCOMPATIBILITY DOMAIN-CONTAINING PROTEIN"/>
    <property type="match status" value="1"/>
</dbReference>
<accession>A0A8E2J8M8</accession>
<evidence type="ECO:0000313" key="1">
    <source>
        <dbReference type="EMBL" id="OCK72874.1"/>
    </source>
</evidence>
<dbReference type="Proteomes" id="UP000250266">
    <property type="component" value="Unassembled WGS sequence"/>
</dbReference>
<dbReference type="EMBL" id="KV746264">
    <property type="protein sequence ID" value="OCK72874.1"/>
    <property type="molecule type" value="Genomic_DNA"/>
</dbReference>
<keyword evidence="2" id="KW-1185">Reference proteome</keyword>
<dbReference type="AlphaFoldDB" id="A0A8E2J8M8"/>
<name>A0A8E2J8M8_9PEZI</name>
<evidence type="ECO:0000313" key="2">
    <source>
        <dbReference type="Proteomes" id="UP000250266"/>
    </source>
</evidence>
<proteinExistence type="predicted"/>
<reference evidence="1 2" key="1">
    <citation type="journal article" date="2016" name="Nat. Commun.">
        <title>Ectomycorrhizal ecology is imprinted in the genome of the dominant symbiotic fungus Cenococcum geophilum.</title>
        <authorList>
            <consortium name="DOE Joint Genome Institute"/>
            <person name="Peter M."/>
            <person name="Kohler A."/>
            <person name="Ohm R.A."/>
            <person name="Kuo A."/>
            <person name="Krutzmann J."/>
            <person name="Morin E."/>
            <person name="Arend M."/>
            <person name="Barry K.W."/>
            <person name="Binder M."/>
            <person name="Choi C."/>
            <person name="Clum A."/>
            <person name="Copeland A."/>
            <person name="Grisel N."/>
            <person name="Haridas S."/>
            <person name="Kipfer T."/>
            <person name="LaButti K."/>
            <person name="Lindquist E."/>
            <person name="Lipzen A."/>
            <person name="Maire R."/>
            <person name="Meier B."/>
            <person name="Mihaltcheva S."/>
            <person name="Molinier V."/>
            <person name="Murat C."/>
            <person name="Poggeler S."/>
            <person name="Quandt C.A."/>
            <person name="Sperisen C."/>
            <person name="Tritt A."/>
            <person name="Tisserant E."/>
            <person name="Crous P.W."/>
            <person name="Henrissat B."/>
            <person name="Nehls U."/>
            <person name="Egli S."/>
            <person name="Spatafora J.W."/>
            <person name="Grigoriev I.V."/>
            <person name="Martin F.M."/>
        </authorList>
    </citation>
    <scope>NUCLEOTIDE SEQUENCE [LARGE SCALE GENOMIC DNA]</scope>
    <source>
        <strain evidence="1 2">CBS 459.81</strain>
    </source>
</reference>
<sequence>MACELLQNQTEVFKEPYEYDFSSQRWPYPPDFYLLSKAFSDRSVTYDGDALRAFSAILDIMSIYFPGGFFFATPEYYFDVALCWRHRKLEIRRKMFPSWSWIAWNSKIELPLMHEKDKPSRFPHVMTKWRKRRTGGSDLMPLDNSYSYCVQFVDNEDPPVPERWTRVRETDSENRVRYSHPDLKKVVWGNSIYKPIPIVSSNLDQPLNSSDGREWEPYLYGPVEMATAPLGEAIKDTYSDVDTLYKPQTLWSTNYDPEGNPIGIMESAEPRDFTKWEPIAECEVIALIAMTRKPEDNLINTFISDITLDLLQKILRDQVASTGIYSFVEALWVEGEGNIAYRKGIGRIGRREWINSMRRRLILYLFEAR</sequence>
<dbReference type="PANTHER" id="PTHR33112">
    <property type="entry name" value="DOMAIN PROTEIN, PUTATIVE-RELATED"/>
    <property type="match status" value="1"/>
</dbReference>
<organism evidence="1 2">
    <name type="scientific">Lepidopterella palustris CBS 459.81</name>
    <dbReference type="NCBI Taxonomy" id="1314670"/>
    <lineage>
        <taxon>Eukaryota</taxon>
        <taxon>Fungi</taxon>
        <taxon>Dikarya</taxon>
        <taxon>Ascomycota</taxon>
        <taxon>Pezizomycotina</taxon>
        <taxon>Dothideomycetes</taxon>
        <taxon>Pleosporomycetidae</taxon>
        <taxon>Mytilinidiales</taxon>
        <taxon>Argynnaceae</taxon>
        <taxon>Lepidopterella</taxon>
    </lineage>
</organism>
<gene>
    <name evidence="1" type="ORF">K432DRAFT_411304</name>
</gene>
<dbReference type="OrthoDB" id="5135333at2759"/>
<protein>
    <submittedName>
        <fullName evidence="1">Uncharacterized protein</fullName>
    </submittedName>
</protein>